<accession>A0ABY5P5R3</accession>
<keyword evidence="17" id="KW-1185">Reference proteome</keyword>
<dbReference type="PANTHER" id="PTHR24421">
    <property type="entry name" value="NITRATE/NITRITE SENSOR PROTEIN NARX-RELATED"/>
    <property type="match status" value="1"/>
</dbReference>
<evidence type="ECO:0000256" key="2">
    <source>
        <dbReference type="ARBA" id="ARBA00004651"/>
    </source>
</evidence>
<evidence type="ECO:0000256" key="8">
    <source>
        <dbReference type="ARBA" id="ARBA00022777"/>
    </source>
</evidence>
<feature type="transmembrane region" description="Helical" evidence="14">
    <location>
        <begin position="9"/>
        <end position="30"/>
    </location>
</feature>
<dbReference type="GO" id="GO:0016301">
    <property type="term" value="F:kinase activity"/>
    <property type="evidence" value="ECO:0007669"/>
    <property type="project" value="UniProtKB-KW"/>
</dbReference>
<evidence type="ECO:0000256" key="5">
    <source>
        <dbReference type="ARBA" id="ARBA00022679"/>
    </source>
</evidence>
<feature type="domain" description="Histidine kinase" evidence="15">
    <location>
        <begin position="156"/>
        <end position="351"/>
    </location>
</feature>
<evidence type="ECO:0000313" key="17">
    <source>
        <dbReference type="Proteomes" id="UP001315967"/>
    </source>
</evidence>
<proteinExistence type="predicted"/>
<keyword evidence="10 14" id="KW-1133">Transmembrane helix</keyword>
<evidence type="ECO:0000259" key="15">
    <source>
        <dbReference type="PROSITE" id="PS50109"/>
    </source>
</evidence>
<dbReference type="InterPro" id="IPR011712">
    <property type="entry name" value="Sig_transdc_His_kin_sub3_dim/P"/>
</dbReference>
<comment type="subcellular location">
    <subcellularLocation>
        <location evidence="2 13">Cell membrane</location>
        <topology evidence="2 13">Multi-pass membrane protein</topology>
    </subcellularLocation>
</comment>
<evidence type="ECO:0000256" key="7">
    <source>
        <dbReference type="ARBA" id="ARBA00022741"/>
    </source>
</evidence>
<dbReference type="Proteomes" id="UP001315967">
    <property type="component" value="Chromosome"/>
</dbReference>
<dbReference type="RefSeq" id="WP_313793549.1">
    <property type="nucleotide sequence ID" value="NZ_CP102453.1"/>
</dbReference>
<gene>
    <name evidence="16" type="ORF">NRE15_14370</name>
</gene>
<dbReference type="PANTHER" id="PTHR24421:SF37">
    <property type="entry name" value="SENSOR HISTIDINE KINASE NARS"/>
    <property type="match status" value="1"/>
</dbReference>
<keyword evidence="4" id="KW-0597">Phosphoprotein</keyword>
<evidence type="ECO:0000313" key="16">
    <source>
        <dbReference type="EMBL" id="UUX34047.1"/>
    </source>
</evidence>
<dbReference type="Pfam" id="PF07730">
    <property type="entry name" value="HisKA_3"/>
    <property type="match status" value="1"/>
</dbReference>
<keyword evidence="7 13" id="KW-0547">Nucleotide-binding</keyword>
<keyword evidence="6 14" id="KW-0812">Transmembrane</keyword>
<keyword evidence="8 13" id="KW-0418">Kinase</keyword>
<dbReference type="Pfam" id="PF02518">
    <property type="entry name" value="HATPase_c"/>
    <property type="match status" value="1"/>
</dbReference>
<evidence type="ECO:0000256" key="12">
    <source>
        <dbReference type="ARBA" id="ARBA00023136"/>
    </source>
</evidence>
<evidence type="ECO:0000256" key="3">
    <source>
        <dbReference type="ARBA" id="ARBA00022475"/>
    </source>
</evidence>
<evidence type="ECO:0000256" key="9">
    <source>
        <dbReference type="ARBA" id="ARBA00022840"/>
    </source>
</evidence>
<keyword evidence="12 13" id="KW-0472">Membrane</keyword>
<dbReference type="SUPFAM" id="SSF55874">
    <property type="entry name" value="ATPase domain of HSP90 chaperone/DNA topoisomerase II/histidine kinase"/>
    <property type="match status" value="1"/>
</dbReference>
<protein>
    <recommendedName>
        <fullName evidence="13">Sensor histidine kinase</fullName>
        <ecNumber evidence="13">2.7.13.3</ecNumber>
    </recommendedName>
</protein>
<evidence type="ECO:0000256" key="11">
    <source>
        <dbReference type="ARBA" id="ARBA00023012"/>
    </source>
</evidence>
<sequence>MSMKLWMRLFLHILLIVSALIIFTLILLIFGAKLFTLNDFFAVSWLNIPMYLILIAVVFAACLLYSAYLASSLNESHEQVKSRLDWLLLDKYQHPIFEEEIESDSWFDEHDIVIENINRLRTRLMQLTNDLQEFSAAPMFVGSETREEIIEHERHRIARELHDSVSQQLFAAMMMLSAINEVDKDEPMTAQKQQLLRVESIISNAQTEMRALLLHLRPVELNDKSLKEGITQLLNELKNKIPIELIYHLEDTHMESGIEDHLFRIVQEAVSNTLRHAKATKLEVYLRQDNDTVSLKIIDDGVGFDLERIGNVGTYGLANMKERINSLGGSIKIVSIPNQGTIIDITTPIQRVKLQLTKEGD</sequence>
<comment type="catalytic activity">
    <reaction evidence="1 13">
        <text>ATP + protein L-histidine = ADP + protein N-phospho-L-histidine.</text>
        <dbReference type="EC" id="2.7.13.3"/>
    </reaction>
</comment>
<dbReference type="InterPro" id="IPR005467">
    <property type="entry name" value="His_kinase_dom"/>
</dbReference>
<reference evidence="16 17" key="1">
    <citation type="submission" date="2022-08" db="EMBL/GenBank/DDBJ databases">
        <title>Aerococcaceae sp. nov isolated from spoiled eye mask.</title>
        <authorList>
            <person name="Zhou G."/>
            <person name="Xie X.-B."/>
            <person name="Shi Q.-S."/>
            <person name="Wang Y.-S."/>
            <person name="Wen X."/>
            <person name="Peng H."/>
            <person name="Yang X.-J."/>
            <person name="Tao H.-B."/>
            <person name="Huang X.-M."/>
        </authorList>
    </citation>
    <scope>NUCLEOTIDE SEQUENCE [LARGE SCALE GENOMIC DNA]</scope>
    <source>
        <strain evidence="17">DM20194951</strain>
    </source>
</reference>
<dbReference type="InterPro" id="IPR050482">
    <property type="entry name" value="Sensor_HK_TwoCompSys"/>
</dbReference>
<dbReference type="SMART" id="SM00387">
    <property type="entry name" value="HATPase_c"/>
    <property type="match status" value="1"/>
</dbReference>
<keyword evidence="9 13" id="KW-0067">ATP-binding</keyword>
<dbReference type="CDD" id="cd16917">
    <property type="entry name" value="HATPase_UhpB-NarQ-NarX-like"/>
    <property type="match status" value="1"/>
</dbReference>
<dbReference type="PROSITE" id="PS50109">
    <property type="entry name" value="HIS_KIN"/>
    <property type="match status" value="1"/>
</dbReference>
<dbReference type="EC" id="2.7.13.3" evidence="13"/>
<dbReference type="InterPro" id="IPR036890">
    <property type="entry name" value="HATPase_C_sf"/>
</dbReference>
<dbReference type="Gene3D" id="3.30.565.10">
    <property type="entry name" value="Histidine kinase-like ATPase, C-terminal domain"/>
    <property type="match status" value="1"/>
</dbReference>
<evidence type="ECO:0000256" key="6">
    <source>
        <dbReference type="ARBA" id="ARBA00022692"/>
    </source>
</evidence>
<evidence type="ECO:0000256" key="10">
    <source>
        <dbReference type="ARBA" id="ARBA00022989"/>
    </source>
</evidence>
<evidence type="ECO:0000256" key="1">
    <source>
        <dbReference type="ARBA" id="ARBA00000085"/>
    </source>
</evidence>
<evidence type="ECO:0000256" key="4">
    <source>
        <dbReference type="ARBA" id="ARBA00022553"/>
    </source>
</evidence>
<keyword evidence="5 13" id="KW-0808">Transferase</keyword>
<evidence type="ECO:0000256" key="13">
    <source>
        <dbReference type="PIRNR" id="PIRNR037431"/>
    </source>
</evidence>
<dbReference type="PIRSF" id="PIRSF037431">
    <property type="entry name" value="STHK_LiaS"/>
    <property type="match status" value="1"/>
</dbReference>
<name>A0ABY5P5R3_9LACT</name>
<evidence type="ECO:0000256" key="14">
    <source>
        <dbReference type="SAM" id="Phobius"/>
    </source>
</evidence>
<dbReference type="EMBL" id="CP102453">
    <property type="protein sequence ID" value="UUX34047.1"/>
    <property type="molecule type" value="Genomic_DNA"/>
</dbReference>
<keyword evidence="3 13" id="KW-1003">Cell membrane</keyword>
<dbReference type="Gene3D" id="1.20.5.1930">
    <property type="match status" value="1"/>
</dbReference>
<dbReference type="InterPro" id="IPR017202">
    <property type="entry name" value="LiaS/VraS"/>
</dbReference>
<feature type="transmembrane region" description="Helical" evidence="14">
    <location>
        <begin position="50"/>
        <end position="71"/>
    </location>
</feature>
<keyword evidence="11 13" id="KW-0902">Two-component regulatory system</keyword>
<organism evidence="16 17">
    <name type="scientific">Fundicoccus culcitae</name>
    <dbReference type="NCBI Taxonomy" id="2969821"/>
    <lineage>
        <taxon>Bacteria</taxon>
        <taxon>Bacillati</taxon>
        <taxon>Bacillota</taxon>
        <taxon>Bacilli</taxon>
        <taxon>Lactobacillales</taxon>
        <taxon>Aerococcaceae</taxon>
        <taxon>Fundicoccus</taxon>
    </lineage>
</organism>
<dbReference type="InterPro" id="IPR003594">
    <property type="entry name" value="HATPase_dom"/>
</dbReference>